<dbReference type="Gene3D" id="2.30.110.10">
    <property type="entry name" value="Electron Transport, Fmn-binding Protein, Chain A"/>
    <property type="match status" value="1"/>
</dbReference>
<evidence type="ECO:0000313" key="1">
    <source>
        <dbReference type="EMBL" id="RKD88994.1"/>
    </source>
</evidence>
<dbReference type="InterPro" id="IPR024747">
    <property type="entry name" value="Pyridox_Oxase-rel"/>
</dbReference>
<reference evidence="1 2" key="1">
    <citation type="submission" date="2018-09" db="EMBL/GenBank/DDBJ databases">
        <title>Genomic Encyclopedia of Archaeal and Bacterial Type Strains, Phase II (KMG-II): from individual species to whole genera.</title>
        <authorList>
            <person name="Goeker M."/>
        </authorList>
    </citation>
    <scope>NUCLEOTIDE SEQUENCE [LARGE SCALE GENOMIC DNA]</scope>
    <source>
        <strain evidence="1 2">DSM 13151</strain>
    </source>
</reference>
<evidence type="ECO:0000313" key="2">
    <source>
        <dbReference type="Proteomes" id="UP000283805"/>
    </source>
</evidence>
<dbReference type="OrthoDB" id="953at2157"/>
<dbReference type="InterPro" id="IPR012349">
    <property type="entry name" value="Split_barrel_FMN-bd"/>
</dbReference>
<name>A0A419W0P7_9EURY</name>
<dbReference type="RefSeq" id="WP_120246159.1">
    <property type="nucleotide sequence ID" value="NZ_RAPO01000004.1"/>
</dbReference>
<protein>
    <recommendedName>
        <fullName evidence="3">Nitroimidazol reductase NimA-like FMN-containing flavoprotein (Pyridoxamine 5'-phosphate oxidase superfamily)</fullName>
    </recommendedName>
</protein>
<keyword evidence="2" id="KW-1185">Reference proteome</keyword>
<gene>
    <name evidence="1" type="ORF">ATJ93_3815</name>
</gene>
<accession>A0A419W0P7</accession>
<sequence length="149" mass="16927">MQGLRWLQMSEEEMNEFLGRGGTGVLSFSTESNEPPVSIPVSYGYNADEKLLYYRLSFQEDSRKEALVGKSVTFVTYGQSDGGWRSVVATGRLEEIDEAPYESPQVQGMWAIRIPLVDIFERPPKETTFRYFSFDPDTMTGRKEVTTDA</sequence>
<dbReference type="SUPFAM" id="SSF50475">
    <property type="entry name" value="FMN-binding split barrel"/>
    <property type="match status" value="1"/>
</dbReference>
<dbReference type="AlphaFoldDB" id="A0A419W0P7"/>
<dbReference type="Proteomes" id="UP000283805">
    <property type="component" value="Unassembled WGS sequence"/>
</dbReference>
<proteinExistence type="predicted"/>
<dbReference type="EMBL" id="RAPO01000004">
    <property type="protein sequence ID" value="RKD88994.1"/>
    <property type="molecule type" value="Genomic_DNA"/>
</dbReference>
<comment type="caution">
    <text evidence="1">The sequence shown here is derived from an EMBL/GenBank/DDBJ whole genome shotgun (WGS) entry which is preliminary data.</text>
</comment>
<dbReference type="Pfam" id="PF12900">
    <property type="entry name" value="Pyridox_ox_2"/>
    <property type="match status" value="1"/>
</dbReference>
<organism evidence="1 2">
    <name type="scientific">Halopiger aswanensis</name>
    <dbReference type="NCBI Taxonomy" id="148449"/>
    <lineage>
        <taxon>Archaea</taxon>
        <taxon>Methanobacteriati</taxon>
        <taxon>Methanobacteriota</taxon>
        <taxon>Stenosarchaea group</taxon>
        <taxon>Halobacteria</taxon>
        <taxon>Halobacteriales</taxon>
        <taxon>Natrialbaceae</taxon>
        <taxon>Halopiger</taxon>
    </lineage>
</organism>
<evidence type="ECO:0008006" key="3">
    <source>
        <dbReference type="Google" id="ProtNLM"/>
    </source>
</evidence>